<name>A0A6L9XWM8_9MICO</name>
<dbReference type="RefSeq" id="WP_163288789.1">
    <property type="nucleotide sequence ID" value="NZ_JAAGWY010000001.1"/>
</dbReference>
<protein>
    <submittedName>
        <fullName evidence="2">NrdH-redoxin</fullName>
    </submittedName>
</protein>
<keyword evidence="3" id="KW-1185">Reference proteome</keyword>
<feature type="domain" description="Glutaredoxin" evidence="1">
    <location>
        <begin position="11"/>
        <end position="70"/>
    </location>
</feature>
<evidence type="ECO:0000313" key="2">
    <source>
        <dbReference type="EMBL" id="NEN05597.1"/>
    </source>
</evidence>
<dbReference type="EMBL" id="JAAGWY010000001">
    <property type="protein sequence ID" value="NEN05597.1"/>
    <property type="molecule type" value="Genomic_DNA"/>
</dbReference>
<dbReference type="Pfam" id="PF00462">
    <property type="entry name" value="Glutaredoxin"/>
    <property type="match status" value="1"/>
</dbReference>
<sequence>MTSSPETFDRVTMFGGDWCRDCRRSKAVFERLGTEYDYIDLESVPGGADRAYAISGRTNIPVIVFPDGRHLVEPTDAELEAALETALTV</sequence>
<dbReference type="CDD" id="cd02976">
    <property type="entry name" value="NrdH"/>
    <property type="match status" value="1"/>
</dbReference>
<dbReference type="SUPFAM" id="SSF52833">
    <property type="entry name" value="Thioredoxin-like"/>
    <property type="match status" value="1"/>
</dbReference>
<accession>A0A6L9XWM8</accession>
<dbReference type="AlphaFoldDB" id="A0A6L9XWM8"/>
<dbReference type="Proteomes" id="UP000474967">
    <property type="component" value="Unassembled WGS sequence"/>
</dbReference>
<gene>
    <name evidence="2" type="ORF">G3T36_06895</name>
</gene>
<evidence type="ECO:0000313" key="3">
    <source>
        <dbReference type="Proteomes" id="UP000474967"/>
    </source>
</evidence>
<comment type="caution">
    <text evidence="2">The sequence shown here is derived from an EMBL/GenBank/DDBJ whole genome shotgun (WGS) entry which is preliminary data.</text>
</comment>
<dbReference type="InterPro" id="IPR036249">
    <property type="entry name" value="Thioredoxin-like_sf"/>
</dbReference>
<reference evidence="2 3" key="1">
    <citation type="journal article" date="2014" name="J. Microbiol.">
        <title>Diaminobutyricibacter tongyongensis gen. nov., sp. nov. and Homoserinibacter gongjuensis gen. nov., sp. nov. belong to the family Microbacteriaceae.</title>
        <authorList>
            <person name="Kim S.J."/>
            <person name="Ahn J.H."/>
            <person name="Weon H.Y."/>
            <person name="Hamada M."/>
            <person name="Suzuki K."/>
            <person name="Kwon S.W."/>
        </authorList>
    </citation>
    <scope>NUCLEOTIDE SEQUENCE [LARGE SCALE GENOMIC DNA]</scope>
    <source>
        <strain evidence="2 3">NBRC 108724</strain>
    </source>
</reference>
<organism evidence="2 3">
    <name type="scientific">Leifsonia tongyongensis</name>
    <dbReference type="NCBI Taxonomy" id="1268043"/>
    <lineage>
        <taxon>Bacteria</taxon>
        <taxon>Bacillati</taxon>
        <taxon>Actinomycetota</taxon>
        <taxon>Actinomycetes</taxon>
        <taxon>Micrococcales</taxon>
        <taxon>Microbacteriaceae</taxon>
        <taxon>Leifsonia</taxon>
    </lineage>
</organism>
<evidence type="ECO:0000259" key="1">
    <source>
        <dbReference type="Pfam" id="PF00462"/>
    </source>
</evidence>
<dbReference type="Gene3D" id="3.40.30.10">
    <property type="entry name" value="Glutaredoxin"/>
    <property type="match status" value="1"/>
</dbReference>
<proteinExistence type="predicted"/>
<dbReference type="InterPro" id="IPR002109">
    <property type="entry name" value="Glutaredoxin"/>
</dbReference>